<organism evidence="2 3">
    <name type="scientific">Lophium mytilinum</name>
    <dbReference type="NCBI Taxonomy" id="390894"/>
    <lineage>
        <taxon>Eukaryota</taxon>
        <taxon>Fungi</taxon>
        <taxon>Dikarya</taxon>
        <taxon>Ascomycota</taxon>
        <taxon>Pezizomycotina</taxon>
        <taxon>Dothideomycetes</taxon>
        <taxon>Pleosporomycetidae</taxon>
        <taxon>Mytilinidiales</taxon>
        <taxon>Mytilinidiaceae</taxon>
        <taxon>Lophium</taxon>
    </lineage>
</organism>
<evidence type="ECO:0000313" key="2">
    <source>
        <dbReference type="EMBL" id="KAF2497195.1"/>
    </source>
</evidence>
<name>A0A6A6QXL3_9PEZI</name>
<proteinExistence type="predicted"/>
<feature type="region of interest" description="Disordered" evidence="1">
    <location>
        <begin position="1"/>
        <end position="46"/>
    </location>
</feature>
<accession>A0A6A6QXL3</accession>
<keyword evidence="3" id="KW-1185">Reference proteome</keyword>
<dbReference type="AlphaFoldDB" id="A0A6A6QXL3"/>
<reference evidence="2" key="1">
    <citation type="journal article" date="2020" name="Stud. Mycol.">
        <title>101 Dothideomycetes genomes: a test case for predicting lifestyles and emergence of pathogens.</title>
        <authorList>
            <person name="Haridas S."/>
            <person name="Albert R."/>
            <person name="Binder M."/>
            <person name="Bloem J."/>
            <person name="Labutti K."/>
            <person name="Salamov A."/>
            <person name="Andreopoulos B."/>
            <person name="Baker S."/>
            <person name="Barry K."/>
            <person name="Bills G."/>
            <person name="Bluhm B."/>
            <person name="Cannon C."/>
            <person name="Castanera R."/>
            <person name="Culley D."/>
            <person name="Daum C."/>
            <person name="Ezra D."/>
            <person name="Gonzalez J."/>
            <person name="Henrissat B."/>
            <person name="Kuo A."/>
            <person name="Liang C."/>
            <person name="Lipzen A."/>
            <person name="Lutzoni F."/>
            <person name="Magnuson J."/>
            <person name="Mondo S."/>
            <person name="Nolan M."/>
            <person name="Ohm R."/>
            <person name="Pangilinan J."/>
            <person name="Park H.-J."/>
            <person name="Ramirez L."/>
            <person name="Alfaro M."/>
            <person name="Sun H."/>
            <person name="Tritt A."/>
            <person name="Yoshinaga Y."/>
            <person name="Zwiers L.-H."/>
            <person name="Turgeon B."/>
            <person name="Goodwin S."/>
            <person name="Spatafora J."/>
            <person name="Crous P."/>
            <person name="Grigoriev I."/>
        </authorList>
    </citation>
    <scope>NUCLEOTIDE SEQUENCE</scope>
    <source>
        <strain evidence="2">CBS 269.34</strain>
    </source>
</reference>
<protein>
    <submittedName>
        <fullName evidence="2">Uncharacterized protein</fullName>
    </submittedName>
</protein>
<feature type="compositionally biased region" description="Low complexity" evidence="1">
    <location>
        <begin position="65"/>
        <end position="91"/>
    </location>
</feature>
<feature type="region of interest" description="Disordered" evidence="1">
    <location>
        <begin position="65"/>
        <end position="97"/>
    </location>
</feature>
<evidence type="ECO:0000313" key="3">
    <source>
        <dbReference type="Proteomes" id="UP000799750"/>
    </source>
</evidence>
<dbReference type="EMBL" id="MU004187">
    <property type="protein sequence ID" value="KAF2497195.1"/>
    <property type="molecule type" value="Genomic_DNA"/>
</dbReference>
<dbReference type="OrthoDB" id="3943860at2759"/>
<feature type="compositionally biased region" description="Low complexity" evidence="1">
    <location>
        <begin position="27"/>
        <end position="39"/>
    </location>
</feature>
<sequence>MIRNPSTPSPKPYIHRSRSATFDSPTRRPSTSPYSKSSSHLFDCPTKLAPSITSSRVLIQQLTLPTRATQTPSPSPSSPSTCSTLSSVAEASDSDEELESDVEARAYVMAPSPPPAYASLPQPQRHQRVRALHEDPDSESIDPWLVRVVLDLYDVRRYDWTMIAEPIQRLWGISTNSAIVLAILQRNGRIVRTAWWD</sequence>
<evidence type="ECO:0000256" key="1">
    <source>
        <dbReference type="SAM" id="MobiDB-lite"/>
    </source>
</evidence>
<dbReference type="Proteomes" id="UP000799750">
    <property type="component" value="Unassembled WGS sequence"/>
</dbReference>
<gene>
    <name evidence="2" type="ORF">BU16DRAFT_538301</name>
</gene>